<keyword evidence="1" id="KW-1133">Transmembrane helix</keyword>
<proteinExistence type="predicted"/>
<keyword evidence="1" id="KW-0472">Membrane</keyword>
<name>A0A348B6R2_9CREN</name>
<reference evidence="3" key="4">
    <citation type="submission" date="2020-09" db="EMBL/GenBank/DDBJ databases">
        <authorList>
            <person name="Sun Q."/>
            <person name="Ohkuma M."/>
        </authorList>
    </citation>
    <scope>NUCLEOTIDE SEQUENCE</scope>
    <source>
        <strain evidence="3">JCM 31740</strain>
    </source>
</reference>
<evidence type="ECO:0000313" key="3">
    <source>
        <dbReference type="EMBL" id="GGT96241.1"/>
    </source>
</evidence>
<reference evidence="4" key="2">
    <citation type="submission" date="2018-04" db="EMBL/GenBank/DDBJ databases">
        <title>Complete genome sequence of Sulfodiicoccus acidiphilus strain HS-1.</title>
        <authorList>
            <person name="Sakai H.D."/>
            <person name="Kurosawa N."/>
        </authorList>
    </citation>
    <scope>NUCLEOTIDE SEQUENCE [LARGE SCALE GENOMIC DNA]</scope>
    <source>
        <strain evidence="4">HS-1</strain>
    </source>
</reference>
<gene>
    <name evidence="3" type="ORF">GCM10007116_12230</name>
    <name evidence="2" type="ORF">HS1genome_2253</name>
</gene>
<reference evidence="2" key="3">
    <citation type="journal article" date="2019" name="BMC Res. Notes">
        <title>Complete genome sequence of the Sulfodiicoccus acidiphilus strain HS-1T, the first crenarchaeon that lacks polB3, isolated from an acidic hot spring in Ohwaku-dani, Hakone, Japan.</title>
        <authorList>
            <person name="Sakai H.D."/>
            <person name="Kurosawa N."/>
        </authorList>
    </citation>
    <scope>NUCLEOTIDE SEQUENCE</scope>
    <source>
        <strain evidence="2">HS-1</strain>
    </source>
</reference>
<feature type="transmembrane region" description="Helical" evidence="1">
    <location>
        <begin position="54"/>
        <end position="74"/>
    </location>
</feature>
<dbReference type="KEGG" id="sacd:HS1genome_2253"/>
<accession>A0A348B6R2</accession>
<dbReference type="Proteomes" id="UP000276741">
    <property type="component" value="Chromosome"/>
</dbReference>
<reference evidence="3" key="1">
    <citation type="journal article" date="2014" name="Int. J. Syst. Evol. Microbiol.">
        <title>Complete genome sequence of Corynebacterium casei LMG S-19264T (=DSM 44701T), isolated from a smear-ripened cheese.</title>
        <authorList>
            <consortium name="US DOE Joint Genome Institute (JGI-PGF)"/>
            <person name="Walter F."/>
            <person name="Albersmeier A."/>
            <person name="Kalinowski J."/>
            <person name="Ruckert C."/>
        </authorList>
    </citation>
    <scope>NUCLEOTIDE SEQUENCE</scope>
    <source>
        <strain evidence="3">JCM 31740</strain>
    </source>
</reference>
<protein>
    <submittedName>
        <fullName evidence="2">Uncharacterized protein</fullName>
    </submittedName>
</protein>
<evidence type="ECO:0000313" key="4">
    <source>
        <dbReference type="Proteomes" id="UP000276741"/>
    </source>
</evidence>
<sequence length="156" mass="17272">MGPSITGLVIGFTSRRNPTSWLSAALVSVTLSIFTTLVYVYIVKIPLLGNFLPFVVVLFNALGSSICVSLAYLIPRRATFSSITPTGVVTEFYVSNLEELEMVLSNYVDLSTCSQPRYTMKEDRMEVKRSCQGFELSYQVTREGSGYRVKLSVSPS</sequence>
<dbReference type="Proteomes" id="UP000616143">
    <property type="component" value="Unassembled WGS sequence"/>
</dbReference>
<dbReference type="AlphaFoldDB" id="A0A348B6R2"/>
<evidence type="ECO:0000256" key="1">
    <source>
        <dbReference type="SAM" id="Phobius"/>
    </source>
</evidence>
<feature type="transmembrane region" description="Helical" evidence="1">
    <location>
        <begin position="21"/>
        <end position="42"/>
    </location>
</feature>
<keyword evidence="4" id="KW-1185">Reference proteome</keyword>
<dbReference type="EMBL" id="BMQS01000010">
    <property type="protein sequence ID" value="GGT96241.1"/>
    <property type="molecule type" value="Genomic_DNA"/>
</dbReference>
<dbReference type="EMBL" id="AP018553">
    <property type="protein sequence ID" value="BBD73864.1"/>
    <property type="molecule type" value="Genomic_DNA"/>
</dbReference>
<organism evidence="2 4">
    <name type="scientific">Sulfodiicoccus acidiphilus</name>
    <dbReference type="NCBI Taxonomy" id="1670455"/>
    <lineage>
        <taxon>Archaea</taxon>
        <taxon>Thermoproteota</taxon>
        <taxon>Thermoprotei</taxon>
        <taxon>Sulfolobales</taxon>
        <taxon>Sulfolobaceae</taxon>
        <taxon>Sulfodiicoccus</taxon>
    </lineage>
</organism>
<keyword evidence="1" id="KW-0812">Transmembrane</keyword>
<evidence type="ECO:0000313" key="2">
    <source>
        <dbReference type="EMBL" id="BBD73864.1"/>
    </source>
</evidence>